<reference evidence="3" key="1">
    <citation type="submission" date="2016-06" db="UniProtKB">
        <authorList>
            <consortium name="WormBaseParasite"/>
        </authorList>
    </citation>
    <scope>IDENTIFICATION</scope>
</reference>
<evidence type="ECO:0000313" key="1">
    <source>
        <dbReference type="EMBL" id="VDP25142.1"/>
    </source>
</evidence>
<sequence length="74" mass="8944">MYRSRSPTSLAFHRRIIELEWNLFTGKNEEMRMSGFDCRTIPVVRFLRSCKLRPLRITWLVLYDNDGHHPTHLQ</sequence>
<gene>
    <name evidence="1" type="ORF">SBAD_LOCUS9702</name>
</gene>
<protein>
    <submittedName>
        <fullName evidence="1 3">Uncharacterized protein</fullName>
    </submittedName>
</protein>
<reference evidence="1 2" key="2">
    <citation type="submission" date="2018-11" db="EMBL/GenBank/DDBJ databases">
        <authorList>
            <consortium name="Pathogen Informatics"/>
        </authorList>
    </citation>
    <scope>NUCLEOTIDE SEQUENCE [LARGE SCALE GENOMIC DNA]</scope>
</reference>
<name>A0A183J1F4_9BILA</name>
<evidence type="ECO:0000313" key="2">
    <source>
        <dbReference type="Proteomes" id="UP000270296"/>
    </source>
</evidence>
<dbReference type="WBParaSite" id="SBAD_0001005101-mRNA-1">
    <property type="protein sequence ID" value="SBAD_0001005101-mRNA-1"/>
    <property type="gene ID" value="SBAD_0001005101"/>
</dbReference>
<dbReference type="Proteomes" id="UP000270296">
    <property type="component" value="Unassembled WGS sequence"/>
</dbReference>
<dbReference type="EMBL" id="UZAM01013056">
    <property type="protein sequence ID" value="VDP25142.1"/>
    <property type="molecule type" value="Genomic_DNA"/>
</dbReference>
<organism evidence="3">
    <name type="scientific">Soboliphyme baturini</name>
    <dbReference type="NCBI Taxonomy" id="241478"/>
    <lineage>
        <taxon>Eukaryota</taxon>
        <taxon>Metazoa</taxon>
        <taxon>Ecdysozoa</taxon>
        <taxon>Nematoda</taxon>
        <taxon>Enoplea</taxon>
        <taxon>Dorylaimia</taxon>
        <taxon>Dioctophymatida</taxon>
        <taxon>Dioctophymatoidea</taxon>
        <taxon>Soboliphymatidae</taxon>
        <taxon>Soboliphyme</taxon>
    </lineage>
</organism>
<dbReference type="AlphaFoldDB" id="A0A183J1F4"/>
<keyword evidence="2" id="KW-1185">Reference proteome</keyword>
<evidence type="ECO:0000313" key="3">
    <source>
        <dbReference type="WBParaSite" id="SBAD_0001005101-mRNA-1"/>
    </source>
</evidence>
<proteinExistence type="predicted"/>
<accession>A0A183J1F4</accession>